<evidence type="ECO:0000259" key="1">
    <source>
        <dbReference type="Pfam" id="PF03061"/>
    </source>
</evidence>
<dbReference type="Pfam" id="PF03061">
    <property type="entry name" value="4HBT"/>
    <property type="match status" value="1"/>
</dbReference>
<gene>
    <name evidence="2" type="ORF">CVIRNUC_003089</name>
</gene>
<evidence type="ECO:0000313" key="2">
    <source>
        <dbReference type="EMBL" id="CAK0763747.1"/>
    </source>
</evidence>
<dbReference type="Gene3D" id="3.10.129.10">
    <property type="entry name" value="Hotdog Thioesterase"/>
    <property type="match status" value="1"/>
</dbReference>
<sequence length="230" mass="24507">MSKEERFDLPGYNGGALDLTASSGLLSLDWARDIAHEPGTVPVLTAGALVSSDSELPPDHLFSTLLHTGLLHDMLCLYNSERRQFHTLVTLGANVCGHPRITHGGMTAAIIDETLGGLNYVLKREGVVPHGPSFTVHLEVGYKAPVPASTSLICTASLDSLDGRKAWVSAQVLDKPSGTLYATGKALFVIPKDKMLPPSKQSESMAFAAKGSEIAAPETETEVERLSIMT</sequence>
<reference evidence="2 3" key="1">
    <citation type="submission" date="2023-10" db="EMBL/GenBank/DDBJ databases">
        <authorList>
            <person name="Maclean D."/>
            <person name="Macfadyen A."/>
        </authorList>
    </citation>
    <scope>NUCLEOTIDE SEQUENCE [LARGE SCALE GENOMIC DNA]</scope>
</reference>
<dbReference type="InterPro" id="IPR006683">
    <property type="entry name" value="Thioestr_dom"/>
</dbReference>
<accession>A0AAV1I1X6</accession>
<organism evidence="2 3">
    <name type="scientific">Coccomyxa viridis</name>
    <dbReference type="NCBI Taxonomy" id="1274662"/>
    <lineage>
        <taxon>Eukaryota</taxon>
        <taxon>Viridiplantae</taxon>
        <taxon>Chlorophyta</taxon>
        <taxon>core chlorophytes</taxon>
        <taxon>Trebouxiophyceae</taxon>
        <taxon>Trebouxiophyceae incertae sedis</taxon>
        <taxon>Coccomyxaceae</taxon>
        <taxon>Coccomyxa</taxon>
    </lineage>
</organism>
<dbReference type="Proteomes" id="UP001314263">
    <property type="component" value="Unassembled WGS sequence"/>
</dbReference>
<dbReference type="InterPro" id="IPR029069">
    <property type="entry name" value="HotDog_dom_sf"/>
</dbReference>
<dbReference type="PANTHER" id="PTHR47260:SF1">
    <property type="entry name" value="UPF0644 PROTEIN PB2B4.06"/>
    <property type="match status" value="1"/>
</dbReference>
<comment type="caution">
    <text evidence="2">The sequence shown here is derived from an EMBL/GenBank/DDBJ whole genome shotgun (WGS) entry which is preliminary data.</text>
</comment>
<dbReference type="InterPro" id="IPR052061">
    <property type="entry name" value="PTE-AB_protein"/>
</dbReference>
<dbReference type="AlphaFoldDB" id="A0AAV1I1X6"/>
<keyword evidence="3" id="KW-1185">Reference proteome</keyword>
<evidence type="ECO:0000313" key="3">
    <source>
        <dbReference type="Proteomes" id="UP001314263"/>
    </source>
</evidence>
<protein>
    <recommendedName>
        <fullName evidence="1">Thioesterase domain-containing protein</fullName>
    </recommendedName>
</protein>
<dbReference type="EMBL" id="CAUYUE010000004">
    <property type="protein sequence ID" value="CAK0763747.1"/>
    <property type="molecule type" value="Genomic_DNA"/>
</dbReference>
<dbReference type="CDD" id="cd03443">
    <property type="entry name" value="PaaI_thioesterase"/>
    <property type="match status" value="1"/>
</dbReference>
<feature type="domain" description="Thioesterase" evidence="1">
    <location>
        <begin position="101"/>
        <end position="178"/>
    </location>
</feature>
<dbReference type="SUPFAM" id="SSF54637">
    <property type="entry name" value="Thioesterase/thiol ester dehydrase-isomerase"/>
    <property type="match status" value="1"/>
</dbReference>
<name>A0AAV1I1X6_9CHLO</name>
<proteinExistence type="predicted"/>
<dbReference type="PANTHER" id="PTHR47260">
    <property type="entry name" value="UPF0644 PROTEIN PB2B4.06"/>
    <property type="match status" value="1"/>
</dbReference>